<accession>A0AAU9NEM8</accession>
<evidence type="ECO:0000313" key="2">
    <source>
        <dbReference type="EMBL" id="CAH1436319.1"/>
    </source>
</evidence>
<comment type="caution">
    <text evidence="2">The sequence shown here is derived from an EMBL/GenBank/DDBJ whole genome shotgun (WGS) entry which is preliminary data.</text>
</comment>
<protein>
    <submittedName>
        <fullName evidence="2">Uncharacterized protein</fullName>
    </submittedName>
</protein>
<evidence type="ECO:0000256" key="1">
    <source>
        <dbReference type="SAM" id="SignalP"/>
    </source>
</evidence>
<feature type="chain" id="PRO_5043684197" evidence="1">
    <location>
        <begin position="25"/>
        <end position="132"/>
    </location>
</feature>
<sequence>MTIVKPFVHVFFLFLICTTDNVCSRRLVSEEKTSVVIPNLLNTVRQLLILLSNVITNVDNVEDVGNMGLISTFQFLEKILQRLQGILQGLNVRDIVTPTGGFMGDTRERTNFELNNGGGGGAGVGAIPGGGI</sequence>
<dbReference type="EMBL" id="CAKMRJ010004445">
    <property type="protein sequence ID" value="CAH1436319.1"/>
    <property type="molecule type" value="Genomic_DNA"/>
</dbReference>
<keyword evidence="1" id="KW-0732">Signal</keyword>
<dbReference type="Proteomes" id="UP001157418">
    <property type="component" value="Unassembled WGS sequence"/>
</dbReference>
<proteinExistence type="predicted"/>
<evidence type="ECO:0000313" key="3">
    <source>
        <dbReference type="Proteomes" id="UP001157418"/>
    </source>
</evidence>
<dbReference type="AlphaFoldDB" id="A0AAU9NEM8"/>
<keyword evidence="3" id="KW-1185">Reference proteome</keyword>
<organism evidence="2 3">
    <name type="scientific">Lactuca virosa</name>
    <dbReference type="NCBI Taxonomy" id="75947"/>
    <lineage>
        <taxon>Eukaryota</taxon>
        <taxon>Viridiplantae</taxon>
        <taxon>Streptophyta</taxon>
        <taxon>Embryophyta</taxon>
        <taxon>Tracheophyta</taxon>
        <taxon>Spermatophyta</taxon>
        <taxon>Magnoliopsida</taxon>
        <taxon>eudicotyledons</taxon>
        <taxon>Gunneridae</taxon>
        <taxon>Pentapetalae</taxon>
        <taxon>asterids</taxon>
        <taxon>campanulids</taxon>
        <taxon>Asterales</taxon>
        <taxon>Asteraceae</taxon>
        <taxon>Cichorioideae</taxon>
        <taxon>Cichorieae</taxon>
        <taxon>Lactucinae</taxon>
        <taxon>Lactuca</taxon>
    </lineage>
</organism>
<gene>
    <name evidence="2" type="ORF">LVIROSA_LOCUS22695</name>
</gene>
<name>A0AAU9NEM8_9ASTR</name>
<reference evidence="2 3" key="1">
    <citation type="submission" date="2022-01" db="EMBL/GenBank/DDBJ databases">
        <authorList>
            <person name="Xiong W."/>
            <person name="Schranz E."/>
        </authorList>
    </citation>
    <scope>NUCLEOTIDE SEQUENCE [LARGE SCALE GENOMIC DNA]</scope>
</reference>
<feature type="signal peptide" evidence="1">
    <location>
        <begin position="1"/>
        <end position="24"/>
    </location>
</feature>